<reference evidence="3" key="1">
    <citation type="submission" date="2016-06" db="UniProtKB">
        <authorList>
            <consortium name="WormBaseParasite"/>
        </authorList>
    </citation>
    <scope>IDENTIFICATION</scope>
</reference>
<protein>
    <submittedName>
        <fullName evidence="3">CopG family transcriptional regulator</fullName>
    </submittedName>
</protein>
<dbReference type="EMBL" id="UYRT01089165">
    <property type="protein sequence ID" value="VDN34603.1"/>
    <property type="molecule type" value="Genomic_DNA"/>
</dbReference>
<dbReference type="Proteomes" id="UP000271098">
    <property type="component" value="Unassembled WGS sequence"/>
</dbReference>
<sequence length="68" mass="7855">MQRFHEDRQKALEHGRVGLECTGSNVLMERIIQDEINSLLACEHVSTSELNEAIESLERFREEVLQEG</sequence>
<dbReference type="WBParaSite" id="GPUH_0001982001-mRNA-1">
    <property type="protein sequence ID" value="GPUH_0001982001-mRNA-1"/>
    <property type="gene ID" value="GPUH_0001982001"/>
</dbReference>
<accession>A0A183EFQ4</accession>
<evidence type="ECO:0000313" key="2">
    <source>
        <dbReference type="Proteomes" id="UP000271098"/>
    </source>
</evidence>
<keyword evidence="2" id="KW-1185">Reference proteome</keyword>
<gene>
    <name evidence="1" type="ORF">GPUH_LOCUS19797</name>
</gene>
<reference evidence="1 2" key="2">
    <citation type="submission" date="2018-11" db="EMBL/GenBank/DDBJ databases">
        <authorList>
            <consortium name="Pathogen Informatics"/>
        </authorList>
    </citation>
    <scope>NUCLEOTIDE SEQUENCE [LARGE SCALE GENOMIC DNA]</scope>
</reference>
<proteinExistence type="predicted"/>
<dbReference type="OrthoDB" id="5784511at2759"/>
<evidence type="ECO:0000313" key="3">
    <source>
        <dbReference type="WBParaSite" id="GPUH_0001982001-mRNA-1"/>
    </source>
</evidence>
<organism evidence="3">
    <name type="scientific">Gongylonema pulchrum</name>
    <dbReference type="NCBI Taxonomy" id="637853"/>
    <lineage>
        <taxon>Eukaryota</taxon>
        <taxon>Metazoa</taxon>
        <taxon>Ecdysozoa</taxon>
        <taxon>Nematoda</taxon>
        <taxon>Chromadorea</taxon>
        <taxon>Rhabditida</taxon>
        <taxon>Spirurina</taxon>
        <taxon>Spiruromorpha</taxon>
        <taxon>Spiruroidea</taxon>
        <taxon>Gongylonematidae</taxon>
        <taxon>Gongylonema</taxon>
    </lineage>
</organism>
<name>A0A183EFQ4_9BILA</name>
<dbReference type="AlphaFoldDB" id="A0A183EFQ4"/>
<evidence type="ECO:0000313" key="1">
    <source>
        <dbReference type="EMBL" id="VDN34603.1"/>
    </source>
</evidence>